<dbReference type="Proteomes" id="UP001604336">
    <property type="component" value="Unassembled WGS sequence"/>
</dbReference>
<proteinExistence type="predicted"/>
<dbReference type="AlphaFoldDB" id="A0ABD1Q2T1"/>
<evidence type="ECO:0000313" key="1">
    <source>
        <dbReference type="EMBL" id="KAL2470488.1"/>
    </source>
</evidence>
<protein>
    <submittedName>
        <fullName evidence="1">Lipoxygenase</fullName>
    </submittedName>
</protein>
<accession>A0ABD1Q2T1</accession>
<sequence length="131" mass="14419">MLNLINISKPQSSHQILLPNYKPFTLGGGNACFAVIPKFKSVRKLENVCVGRANRMIKAVQTSIEKSTTSTTTSSVAVEITMWKTLGGVLHQVGLVKEGLDYLVDCFGLTLHVELVAAEFDPHKYIYIPLN</sequence>
<gene>
    <name evidence="1" type="ORF">Adt_38624</name>
</gene>
<name>A0ABD1Q2T1_9LAMI</name>
<keyword evidence="2" id="KW-1185">Reference proteome</keyword>
<reference evidence="2" key="1">
    <citation type="submission" date="2024-07" db="EMBL/GenBank/DDBJ databases">
        <title>Two chromosome-level genome assemblies of Korean endemic species Abeliophyllum distichum and Forsythia ovata (Oleaceae).</title>
        <authorList>
            <person name="Jang H."/>
        </authorList>
    </citation>
    <scope>NUCLEOTIDE SEQUENCE [LARGE SCALE GENOMIC DNA]</scope>
</reference>
<dbReference type="EMBL" id="JBFOLK010000012">
    <property type="protein sequence ID" value="KAL2470488.1"/>
    <property type="molecule type" value="Genomic_DNA"/>
</dbReference>
<organism evidence="1 2">
    <name type="scientific">Abeliophyllum distichum</name>
    <dbReference type="NCBI Taxonomy" id="126358"/>
    <lineage>
        <taxon>Eukaryota</taxon>
        <taxon>Viridiplantae</taxon>
        <taxon>Streptophyta</taxon>
        <taxon>Embryophyta</taxon>
        <taxon>Tracheophyta</taxon>
        <taxon>Spermatophyta</taxon>
        <taxon>Magnoliopsida</taxon>
        <taxon>eudicotyledons</taxon>
        <taxon>Gunneridae</taxon>
        <taxon>Pentapetalae</taxon>
        <taxon>asterids</taxon>
        <taxon>lamiids</taxon>
        <taxon>Lamiales</taxon>
        <taxon>Oleaceae</taxon>
        <taxon>Forsythieae</taxon>
        <taxon>Abeliophyllum</taxon>
    </lineage>
</organism>
<comment type="caution">
    <text evidence="1">The sequence shown here is derived from an EMBL/GenBank/DDBJ whole genome shotgun (WGS) entry which is preliminary data.</text>
</comment>
<evidence type="ECO:0000313" key="2">
    <source>
        <dbReference type="Proteomes" id="UP001604336"/>
    </source>
</evidence>